<dbReference type="InParanoid" id="A0A0Q3SD73"/>
<organism evidence="2">
    <name type="scientific">Brachypodium distachyon</name>
    <name type="common">Purple false brome</name>
    <name type="synonym">Trachynia distachya</name>
    <dbReference type="NCBI Taxonomy" id="15368"/>
    <lineage>
        <taxon>Eukaryota</taxon>
        <taxon>Viridiplantae</taxon>
        <taxon>Streptophyta</taxon>
        <taxon>Embryophyta</taxon>
        <taxon>Tracheophyta</taxon>
        <taxon>Spermatophyta</taxon>
        <taxon>Magnoliopsida</taxon>
        <taxon>Liliopsida</taxon>
        <taxon>Poales</taxon>
        <taxon>Poaceae</taxon>
        <taxon>BOP clade</taxon>
        <taxon>Pooideae</taxon>
        <taxon>Stipodae</taxon>
        <taxon>Brachypodieae</taxon>
        <taxon>Brachypodium</taxon>
    </lineage>
</organism>
<sequence length="102" mass="10917">MFPVDEPWRVPDGRSGATDRHDGLQHPLPVVAAGRRSTLYDSFELNAMVGRLNRLLQGDGAGRRPAAPRSLAGTGSWLAAPKVLFRKIKRAFLGGARPAAGS</sequence>
<evidence type="ECO:0000313" key="2">
    <source>
        <dbReference type="EMBL" id="KQK22938.1"/>
    </source>
</evidence>
<gene>
    <name evidence="2" type="ORF">BRADI_1g70215v3</name>
</gene>
<dbReference type="AlphaFoldDB" id="A0A0Q3SD73"/>
<dbReference type="EMBL" id="CM000880">
    <property type="protein sequence ID" value="KQK22938.1"/>
    <property type="molecule type" value="Genomic_DNA"/>
</dbReference>
<feature type="compositionally biased region" description="Basic and acidic residues" evidence="1">
    <location>
        <begin position="1"/>
        <end position="24"/>
    </location>
</feature>
<protein>
    <submittedName>
        <fullName evidence="2 3">Uncharacterized protein</fullName>
    </submittedName>
</protein>
<dbReference type="OrthoDB" id="684752at2759"/>
<keyword evidence="4" id="KW-1185">Reference proteome</keyword>
<evidence type="ECO:0000313" key="3">
    <source>
        <dbReference type="EnsemblPlants" id="KQK22938"/>
    </source>
</evidence>
<evidence type="ECO:0000256" key="1">
    <source>
        <dbReference type="SAM" id="MobiDB-lite"/>
    </source>
</evidence>
<feature type="region of interest" description="Disordered" evidence="1">
    <location>
        <begin position="1"/>
        <end position="27"/>
    </location>
</feature>
<accession>A0A0Q3SD73</accession>
<reference evidence="2 3" key="1">
    <citation type="journal article" date="2010" name="Nature">
        <title>Genome sequencing and analysis of the model grass Brachypodium distachyon.</title>
        <authorList>
            <consortium name="International Brachypodium Initiative"/>
        </authorList>
    </citation>
    <scope>NUCLEOTIDE SEQUENCE [LARGE SCALE GENOMIC DNA]</scope>
    <source>
        <strain evidence="2 3">Bd21</strain>
    </source>
</reference>
<evidence type="ECO:0000313" key="4">
    <source>
        <dbReference type="Proteomes" id="UP000008810"/>
    </source>
</evidence>
<proteinExistence type="predicted"/>
<dbReference type="EnsemblPlants" id="KQK22938">
    <property type="protein sequence ID" value="KQK22938"/>
    <property type="gene ID" value="BRADI_1g70215v3"/>
</dbReference>
<reference evidence="2" key="2">
    <citation type="submission" date="2017-06" db="EMBL/GenBank/DDBJ databases">
        <title>WGS assembly of Brachypodium distachyon.</title>
        <authorList>
            <consortium name="The International Brachypodium Initiative"/>
            <person name="Lucas S."/>
            <person name="Harmon-Smith M."/>
            <person name="Lail K."/>
            <person name="Tice H."/>
            <person name="Grimwood J."/>
            <person name="Bruce D."/>
            <person name="Barry K."/>
            <person name="Shu S."/>
            <person name="Lindquist E."/>
            <person name="Wang M."/>
            <person name="Pitluck S."/>
            <person name="Vogel J.P."/>
            <person name="Garvin D.F."/>
            <person name="Mockler T.C."/>
            <person name="Schmutz J."/>
            <person name="Rokhsar D."/>
            <person name="Bevan M.W."/>
        </authorList>
    </citation>
    <scope>NUCLEOTIDE SEQUENCE</scope>
    <source>
        <strain evidence="2">Bd21</strain>
    </source>
</reference>
<dbReference type="Gramene" id="KQK22938">
    <property type="protein sequence ID" value="KQK22938"/>
    <property type="gene ID" value="BRADI_1g70215v3"/>
</dbReference>
<name>A0A0Q3SD73_BRADI</name>
<dbReference type="Proteomes" id="UP000008810">
    <property type="component" value="Chromosome 1"/>
</dbReference>
<reference evidence="3" key="3">
    <citation type="submission" date="2018-08" db="UniProtKB">
        <authorList>
            <consortium name="EnsemblPlants"/>
        </authorList>
    </citation>
    <scope>IDENTIFICATION</scope>
    <source>
        <strain evidence="3">cv. Bd21</strain>
    </source>
</reference>